<dbReference type="EMBL" id="MU001707">
    <property type="protein sequence ID" value="KAF2452559.1"/>
    <property type="molecule type" value="Genomic_DNA"/>
</dbReference>
<name>A0A6A6NLN1_9PEZI</name>
<evidence type="ECO:0000313" key="3">
    <source>
        <dbReference type="EMBL" id="KAF2452559.1"/>
    </source>
</evidence>
<dbReference type="AlphaFoldDB" id="A0A6A6NLN1"/>
<protein>
    <recommendedName>
        <fullName evidence="5">MFS maltose permease</fullName>
    </recommendedName>
</protein>
<gene>
    <name evidence="3" type="ORF">BDY21DRAFT_329032</name>
</gene>
<feature type="region of interest" description="Disordered" evidence="1">
    <location>
        <begin position="257"/>
        <end position="283"/>
    </location>
</feature>
<reference evidence="3" key="1">
    <citation type="journal article" date="2020" name="Stud. Mycol.">
        <title>101 Dothideomycetes genomes: a test case for predicting lifestyles and emergence of pathogens.</title>
        <authorList>
            <person name="Haridas S."/>
            <person name="Albert R."/>
            <person name="Binder M."/>
            <person name="Bloem J."/>
            <person name="Labutti K."/>
            <person name="Salamov A."/>
            <person name="Andreopoulos B."/>
            <person name="Baker S."/>
            <person name="Barry K."/>
            <person name="Bills G."/>
            <person name="Bluhm B."/>
            <person name="Cannon C."/>
            <person name="Castanera R."/>
            <person name="Culley D."/>
            <person name="Daum C."/>
            <person name="Ezra D."/>
            <person name="Gonzalez J."/>
            <person name="Henrissat B."/>
            <person name="Kuo A."/>
            <person name="Liang C."/>
            <person name="Lipzen A."/>
            <person name="Lutzoni F."/>
            <person name="Magnuson J."/>
            <person name="Mondo S."/>
            <person name="Nolan M."/>
            <person name="Ohm R."/>
            <person name="Pangilinan J."/>
            <person name="Park H.-J."/>
            <person name="Ramirez L."/>
            <person name="Alfaro M."/>
            <person name="Sun H."/>
            <person name="Tritt A."/>
            <person name="Yoshinaga Y."/>
            <person name="Zwiers L.-H."/>
            <person name="Turgeon B."/>
            <person name="Goodwin S."/>
            <person name="Spatafora J."/>
            <person name="Crous P."/>
            <person name="Grigoriev I."/>
        </authorList>
    </citation>
    <scope>NUCLEOTIDE SEQUENCE</scope>
    <source>
        <strain evidence="3">ATCC 16933</strain>
    </source>
</reference>
<evidence type="ECO:0000313" key="4">
    <source>
        <dbReference type="Proteomes" id="UP000799766"/>
    </source>
</evidence>
<feature type="region of interest" description="Disordered" evidence="1">
    <location>
        <begin position="518"/>
        <end position="543"/>
    </location>
</feature>
<keyword evidence="4" id="KW-1185">Reference proteome</keyword>
<keyword evidence="2" id="KW-1133">Transmembrane helix</keyword>
<dbReference type="OrthoDB" id="5408102at2759"/>
<feature type="region of interest" description="Disordered" evidence="1">
    <location>
        <begin position="1"/>
        <end position="32"/>
    </location>
</feature>
<proteinExistence type="predicted"/>
<sequence>MPLLRAAAPRIPPPTRPLRPPARHRPSATPRRPFARRPALLHFVLTSGTHARPQVPFLSASRGGAAARGGWRLLLPPARQRVARLFSHESRRTVRHAVWLASIWTAFGWTAYGLLLLSMTGVRVQMQEADYPSPTEWRLWTRVEYSNFRAAIDELRARDHGGVVEWPSVATQVRSLIRRLEDQEKEGKGLKEDSNPESYAIKIPSLFRKAGYNITEKSRPWRESYFEVLMGMARCAEHLDGWAFDTSRGGDMFFPPQEVIGPSNPHPVPPPPGRPSPAPREEDCIPLFPSPELVYRKILSTKGLETRQRLEAILGLGEWLSFKGKHEEADGAFRSALELAGNSLPVQSPAERDAVIDPTTGVIRADAPVVTRNMCAAATALAAHQASVGNAASALPIFLSVLRARKAADPSLNSADLSFSSQTSSGLTTQTPDLITSPNRLDKFKHSIFSFFAQMSYPPPPPTGDEPLSALLPSPQSSFCDAAELMTYVGEILFARADREAGIAWTRDAVALVERGRARERAERGAGPENEVPGAQRERRREHERCTQCVGAALDNWRDMVGLMAEEERKERMRARRGWGEWLGLSKASEAGDAGESAEKELGRWEVEELRVMEKVRDHVAKVSREETMRTEANRPVVWVA</sequence>
<feature type="transmembrane region" description="Helical" evidence="2">
    <location>
        <begin position="97"/>
        <end position="117"/>
    </location>
</feature>
<feature type="compositionally biased region" description="Pro residues" evidence="1">
    <location>
        <begin position="264"/>
        <end position="278"/>
    </location>
</feature>
<organism evidence="3 4">
    <name type="scientific">Lineolata rhizophorae</name>
    <dbReference type="NCBI Taxonomy" id="578093"/>
    <lineage>
        <taxon>Eukaryota</taxon>
        <taxon>Fungi</taxon>
        <taxon>Dikarya</taxon>
        <taxon>Ascomycota</taxon>
        <taxon>Pezizomycotina</taxon>
        <taxon>Dothideomycetes</taxon>
        <taxon>Dothideomycetes incertae sedis</taxon>
        <taxon>Lineolatales</taxon>
        <taxon>Lineolataceae</taxon>
        <taxon>Lineolata</taxon>
    </lineage>
</organism>
<feature type="compositionally biased region" description="Pro residues" evidence="1">
    <location>
        <begin position="10"/>
        <end position="20"/>
    </location>
</feature>
<dbReference type="Proteomes" id="UP000799766">
    <property type="component" value="Unassembled WGS sequence"/>
</dbReference>
<keyword evidence="2" id="KW-0812">Transmembrane</keyword>
<keyword evidence="2" id="KW-0472">Membrane</keyword>
<accession>A0A6A6NLN1</accession>
<evidence type="ECO:0000256" key="1">
    <source>
        <dbReference type="SAM" id="MobiDB-lite"/>
    </source>
</evidence>
<evidence type="ECO:0008006" key="5">
    <source>
        <dbReference type="Google" id="ProtNLM"/>
    </source>
</evidence>
<evidence type="ECO:0000256" key="2">
    <source>
        <dbReference type="SAM" id="Phobius"/>
    </source>
</evidence>